<feature type="region of interest" description="Disordered" evidence="1">
    <location>
        <begin position="1"/>
        <end position="30"/>
    </location>
</feature>
<comment type="caution">
    <text evidence="2">The sequence shown here is derived from an EMBL/GenBank/DDBJ whole genome shotgun (WGS) entry which is preliminary data.</text>
</comment>
<name>A0A834VZ26_9FABA</name>
<gene>
    <name evidence="2" type="ORF">G2W53_042529</name>
</gene>
<proteinExistence type="predicted"/>
<dbReference type="EMBL" id="JAAIUW010000013">
    <property type="protein sequence ID" value="KAF7803418.1"/>
    <property type="molecule type" value="Genomic_DNA"/>
</dbReference>
<evidence type="ECO:0000313" key="2">
    <source>
        <dbReference type="EMBL" id="KAF7803418.1"/>
    </source>
</evidence>
<sequence length="30" mass="3549">MGEARVKRREGWAFRRHHKGGPHDIKHVSI</sequence>
<dbReference type="Proteomes" id="UP000634136">
    <property type="component" value="Unassembled WGS sequence"/>
</dbReference>
<reference evidence="2" key="1">
    <citation type="submission" date="2020-09" db="EMBL/GenBank/DDBJ databases">
        <title>Genome-Enabled Discovery of Anthraquinone Biosynthesis in Senna tora.</title>
        <authorList>
            <person name="Kang S.-H."/>
            <person name="Pandey R.P."/>
            <person name="Lee C.-M."/>
            <person name="Sim J.-S."/>
            <person name="Jeong J.-T."/>
            <person name="Choi B.-S."/>
            <person name="Jung M."/>
            <person name="Ginzburg D."/>
            <person name="Zhao K."/>
            <person name="Won S.Y."/>
            <person name="Oh T.-J."/>
            <person name="Yu Y."/>
            <person name="Kim N.-H."/>
            <person name="Lee O.R."/>
            <person name="Lee T.-H."/>
            <person name="Bashyal P."/>
            <person name="Kim T.-S."/>
            <person name="Lee W.-H."/>
            <person name="Kawkins C."/>
            <person name="Kim C.-K."/>
            <person name="Kim J.S."/>
            <person name="Ahn B.O."/>
            <person name="Rhee S.Y."/>
            <person name="Sohng J.K."/>
        </authorList>
    </citation>
    <scope>NUCLEOTIDE SEQUENCE</scope>
    <source>
        <tissue evidence="2">Leaf</tissue>
    </source>
</reference>
<protein>
    <submittedName>
        <fullName evidence="2">Uncharacterized protein</fullName>
    </submittedName>
</protein>
<keyword evidence="3" id="KW-1185">Reference proteome</keyword>
<accession>A0A834VZ26</accession>
<organism evidence="2 3">
    <name type="scientific">Senna tora</name>
    <dbReference type="NCBI Taxonomy" id="362788"/>
    <lineage>
        <taxon>Eukaryota</taxon>
        <taxon>Viridiplantae</taxon>
        <taxon>Streptophyta</taxon>
        <taxon>Embryophyta</taxon>
        <taxon>Tracheophyta</taxon>
        <taxon>Spermatophyta</taxon>
        <taxon>Magnoliopsida</taxon>
        <taxon>eudicotyledons</taxon>
        <taxon>Gunneridae</taxon>
        <taxon>Pentapetalae</taxon>
        <taxon>rosids</taxon>
        <taxon>fabids</taxon>
        <taxon>Fabales</taxon>
        <taxon>Fabaceae</taxon>
        <taxon>Caesalpinioideae</taxon>
        <taxon>Cassia clade</taxon>
        <taxon>Senna</taxon>
    </lineage>
</organism>
<evidence type="ECO:0000313" key="3">
    <source>
        <dbReference type="Proteomes" id="UP000634136"/>
    </source>
</evidence>
<feature type="compositionally biased region" description="Basic and acidic residues" evidence="1">
    <location>
        <begin position="21"/>
        <end position="30"/>
    </location>
</feature>
<evidence type="ECO:0000256" key="1">
    <source>
        <dbReference type="SAM" id="MobiDB-lite"/>
    </source>
</evidence>
<dbReference type="AlphaFoldDB" id="A0A834VZ26"/>